<dbReference type="Gene3D" id="3.10.20.30">
    <property type="match status" value="1"/>
</dbReference>
<keyword evidence="1" id="KW-0547">Nucleotide-binding</keyword>
<dbReference type="Gene3D" id="3.40.50.300">
    <property type="entry name" value="P-loop containing nucleotide triphosphate hydrolases"/>
    <property type="match status" value="2"/>
</dbReference>
<evidence type="ECO:0008006" key="7">
    <source>
        <dbReference type="Google" id="ProtNLM"/>
    </source>
</evidence>
<sequence length="1951" mass="219687">MPRDPLIGLVGKPSAGKSSTLNSLTDASSKVGNFPFTTIDPQRAIGYLQIDCACARFNVSDRCKPNYGSCVDGRRSVPIELLDVAGLVPGAHQGRGLGNKFLDDLRHADALIHVVDASGTVDAEGKETRGYDPSVDIAWLRSEVVAWILGNLMQKWGGIKRRHIAVKATAVETLQNQFSGYGSTTVTVQRTIDRSGVKEPLEEWSDETIEHIVNCFIDEKFPTVIALNKIDHPDADKNIAKIAKMQDPNAVVLCSAISEIFLRKMAKQGYIKYVEGSEFIDTREDLIEQGDPTGGGLKELDEKNRNRIENLKDMVLYRFGSTGVVQVLSKAAELLGLVPVFPVRNTTTFSSGASESKFVFRDCVLVKKGLTVGDVARKVMGDAPIAFVEGVGNMRVSEDDVVAVGKNDVLSFKLELSRGDDNYKLASSLPVAEAQNVRNSYNALLMASPRENFCRPQSTDDLCRRLSLAAQPSKQDAAERQPTARSTKELQALQALQQSMIDQFIQNPNETHAIEITSLAPFLDEDDYVRVFDKFHNVIASAAVDGKIVDVELLRAFEAFLHCRQAGLAGKRLNLGSAMLSIQKALDSAVDAAHCQTKYNSIRALSAVLDAMNEVKVEGIVDLKVQNLLKRLEKLRDHKELRLAEVAGYSYQALLAIPTDVSPWKKIGASTFKTILGGAKVAGSVWSLDPSKLVEGLVDLTEVPELISSIIEVIKSCSELFQSASNTGKAFKTLKKPKDWYVALRATDGLVWANAPKHLEALLQHPDLPCHEDKDFLCGLCAQLELADDLKHHQVVDVLKTFLITQASQTKFCRVLEWARLVSRSPQLDSPNLSRSGRRKTYLSNVECSKPKAHQPRKQLLDGAWRSCYKVREFYADQVLRDKYTDPDLDLLKIERLDSSKLSMNECYINLAIVRNSMESKQNGDSDTRLPSPFSILRRLDVWEPPETDRVSLEALFDEKKDTLNSILRGPPRRILIRGQAGVGKTTLCKKMVYDFIHKDMWAGIIDRVIWIPLRQIKSSLESRQSIADVLNRPLPDVERAGRGTLGEALERSFTDDPSRTLFILDGFDEVHRELHSSGNELLLKLLNQPRVIITTRPRGVNRDVFQKIDLELESIGFYPDQVKDYIEQHGSGKVEEIYEFIESHPIVAGLARIPIQLDAICYSMIAGMLDGDSPPETMTELYHAIERSLWNKDVELLEKRREGSTEPLLKHEAQASYSDDIRRLCQAEINALQSLSFTGLCNNMVEFDPAFLMKFHNQQSIIAGNLPLAKMQPWFTDLDKLSFLRTSDGPLTPTTRSYHFLHLTFQELFAAQFFVQHWISKKDLIVFDYSTKKSIPTKPETFLRMEKYNSSYDVFWRFVAGTIQLQHDEEALNRFFQTIEEEPKDLLGPAHLRLTMHCLAEINSSAFEPPSCVEIRESLELKMMDWLVLESQISRQTIHQLVGETEFPERLLKEVAGFIDFYRKSLREDFAQGLIARPRVSPSLVDLVVEWSRDFADGDADVDDYDEDTLNLSFATMSLLWHTPRSTPAAMSLLSKLLDHSDRRIYQHAAVTIWKLAETRAETDYNSLIVRGLLECLHVRNSETRVSVLSELRTMLDLPSDAYECLKSLAHEQSLYPKIDGGFAMRSVYAEPEKVKEALMDLTKTMKDLDTDTVILDNSKTEETQAPLDSREEMIRQALQRWKDRLYDANSAKKLESIEDVILEHLGHPKYPDDQLSTLTLDTLIVGILFEVLGKNGFDGTHWEELSKLLADPGIRYNILNILAAYFSSQEDVLVELASKGQKHYDGRVPDVIFNSVAVMVGGTKPLHRAVAGIIMNQHPRLPKCVSQMLMDNLEVWEGSVRDRALLYLATHWEHTRVFEMTMAKFGVTVQEGQYGEFPPQFCALIRDIARQAIASPNSAPRDLKFWFMEVELKYPGSGIMQLILRLDEKSLCTVYEMWLEGALEESLCW</sequence>
<dbReference type="CDD" id="cd01899">
    <property type="entry name" value="Ygr210"/>
    <property type="match status" value="1"/>
</dbReference>
<evidence type="ECO:0000256" key="1">
    <source>
        <dbReference type="ARBA" id="ARBA00022741"/>
    </source>
</evidence>
<dbReference type="GO" id="GO:0005737">
    <property type="term" value="C:cytoplasm"/>
    <property type="evidence" value="ECO:0007669"/>
    <property type="project" value="TreeGrafter"/>
</dbReference>
<keyword evidence="2" id="KW-0342">GTP-binding</keyword>
<dbReference type="InterPro" id="IPR031167">
    <property type="entry name" value="G_OBG"/>
</dbReference>
<dbReference type="Pfam" id="PF23948">
    <property type="entry name" value="ARM_5"/>
    <property type="match status" value="1"/>
</dbReference>
<dbReference type="PRINTS" id="PR00326">
    <property type="entry name" value="GTP1OBG"/>
</dbReference>
<dbReference type="InterPro" id="IPR056251">
    <property type="entry name" value="Arm_rpt_dom"/>
</dbReference>
<evidence type="ECO:0000259" key="3">
    <source>
        <dbReference type="PROSITE" id="PS50837"/>
    </source>
</evidence>
<reference evidence="5 6" key="1">
    <citation type="submission" date="2018-06" db="EMBL/GenBank/DDBJ databases">
        <title>Genome analysis of cellulolytic fungus Trichoderma lentiforme CFAM-422.</title>
        <authorList>
            <person name="Steindorff A.S."/>
            <person name="Formighieri E.F."/>
            <person name="Midorikawa G.E.O."/>
            <person name="Tamietti M.S."/>
            <person name="Ramos E.Z."/>
            <person name="Silva A.S."/>
            <person name="Bon E.P.S."/>
            <person name="Mendes T.D."/>
            <person name="Damaso M.C.T."/>
            <person name="Favaro L.C.L."/>
        </authorList>
    </citation>
    <scope>NUCLEOTIDE SEQUENCE [LARGE SCALE GENOMIC DNA]</scope>
    <source>
        <strain evidence="5 6">CFAM-422</strain>
    </source>
</reference>
<name>A0A9P5CJ72_9HYPO</name>
<dbReference type="InterPro" id="IPR016024">
    <property type="entry name" value="ARM-type_fold"/>
</dbReference>
<dbReference type="InterPro" id="IPR003593">
    <property type="entry name" value="AAA+_ATPase"/>
</dbReference>
<dbReference type="GO" id="GO:0016887">
    <property type="term" value="F:ATP hydrolysis activity"/>
    <property type="evidence" value="ECO:0007669"/>
    <property type="project" value="TreeGrafter"/>
</dbReference>
<dbReference type="PROSITE" id="PS50837">
    <property type="entry name" value="NACHT"/>
    <property type="match status" value="1"/>
</dbReference>
<dbReference type="InterPro" id="IPR006073">
    <property type="entry name" value="GTP-bd"/>
</dbReference>
<dbReference type="EMBL" id="QLNT01000001">
    <property type="protein sequence ID" value="KAF3077433.1"/>
    <property type="molecule type" value="Genomic_DNA"/>
</dbReference>
<dbReference type="Pfam" id="PF01926">
    <property type="entry name" value="MMR_HSR1"/>
    <property type="match status" value="1"/>
</dbReference>
<feature type="domain" description="OBG-type G" evidence="4">
    <location>
        <begin position="5"/>
        <end position="274"/>
    </location>
</feature>
<dbReference type="CDD" id="cd04938">
    <property type="entry name" value="TGS_Obg"/>
    <property type="match status" value="1"/>
</dbReference>
<accession>A0A9P5CJ72</accession>
<dbReference type="Pfam" id="PF23238">
    <property type="entry name" value="DUF7068"/>
    <property type="match status" value="1"/>
</dbReference>
<dbReference type="GO" id="GO:0005525">
    <property type="term" value="F:GTP binding"/>
    <property type="evidence" value="ECO:0007669"/>
    <property type="project" value="UniProtKB-KW"/>
</dbReference>
<dbReference type="InterPro" id="IPR027417">
    <property type="entry name" value="P-loop_NTPase"/>
</dbReference>
<evidence type="ECO:0000313" key="6">
    <source>
        <dbReference type="Proteomes" id="UP000801864"/>
    </source>
</evidence>
<dbReference type="SMART" id="SM00382">
    <property type="entry name" value="AAA"/>
    <property type="match status" value="2"/>
</dbReference>
<dbReference type="FunFam" id="1.10.8.470:FF:000001">
    <property type="entry name" value="GTP-binding protein homolog"/>
    <property type="match status" value="1"/>
</dbReference>
<gene>
    <name evidence="5" type="ORF">CFAM422_000501</name>
</gene>
<dbReference type="Gene3D" id="1.10.8.470">
    <property type="match status" value="1"/>
</dbReference>
<dbReference type="InterPro" id="IPR055496">
    <property type="entry name" value="DUF7068"/>
</dbReference>
<evidence type="ECO:0000256" key="2">
    <source>
        <dbReference type="ARBA" id="ARBA00023134"/>
    </source>
</evidence>
<dbReference type="Proteomes" id="UP000801864">
    <property type="component" value="Unassembled WGS sequence"/>
</dbReference>
<dbReference type="SUPFAM" id="SSF52540">
    <property type="entry name" value="P-loop containing nucleoside triphosphate hydrolases"/>
    <property type="match status" value="2"/>
</dbReference>
<dbReference type="Pfam" id="PF08438">
    <property type="entry name" value="YGR210-like_G4"/>
    <property type="match status" value="1"/>
</dbReference>
<dbReference type="InterPro" id="IPR012675">
    <property type="entry name" value="Beta-grasp_dom_sf"/>
</dbReference>
<dbReference type="PANTHER" id="PTHR23305">
    <property type="entry name" value="OBG GTPASE FAMILY"/>
    <property type="match status" value="1"/>
</dbReference>
<keyword evidence="6" id="KW-1185">Reference proteome</keyword>
<comment type="caution">
    <text evidence="5">The sequence shown here is derived from an EMBL/GenBank/DDBJ whole genome shotgun (WGS) entry which is preliminary data.</text>
</comment>
<dbReference type="InterPro" id="IPR007111">
    <property type="entry name" value="NACHT_NTPase"/>
</dbReference>
<dbReference type="InterPro" id="IPR013646">
    <property type="entry name" value="YGR210-like_G4"/>
</dbReference>
<proteinExistence type="predicted"/>
<evidence type="ECO:0000259" key="4">
    <source>
        <dbReference type="PROSITE" id="PS51710"/>
    </source>
</evidence>
<organism evidence="5 6">
    <name type="scientific">Trichoderma lentiforme</name>
    <dbReference type="NCBI Taxonomy" id="1567552"/>
    <lineage>
        <taxon>Eukaryota</taxon>
        <taxon>Fungi</taxon>
        <taxon>Dikarya</taxon>
        <taxon>Ascomycota</taxon>
        <taxon>Pezizomycotina</taxon>
        <taxon>Sordariomycetes</taxon>
        <taxon>Hypocreomycetidae</taxon>
        <taxon>Hypocreales</taxon>
        <taxon>Hypocreaceae</taxon>
        <taxon>Trichoderma</taxon>
    </lineage>
</organism>
<dbReference type="SUPFAM" id="SSF48371">
    <property type="entry name" value="ARM repeat"/>
    <property type="match status" value="1"/>
</dbReference>
<dbReference type="PANTHER" id="PTHR23305:SF1">
    <property type="entry name" value="OBG-TYPE G DOMAIN-CONTAINING PROTEIN"/>
    <property type="match status" value="1"/>
</dbReference>
<dbReference type="PROSITE" id="PS51710">
    <property type="entry name" value="G_OBG"/>
    <property type="match status" value="1"/>
</dbReference>
<feature type="domain" description="NACHT" evidence="3">
    <location>
        <begin position="973"/>
        <end position="1088"/>
    </location>
</feature>
<protein>
    <recommendedName>
        <fullName evidence="7">NACHT domain-containing protein</fullName>
    </recommendedName>
</protein>
<evidence type="ECO:0000313" key="5">
    <source>
        <dbReference type="EMBL" id="KAF3077433.1"/>
    </source>
</evidence>
<dbReference type="Pfam" id="PF05729">
    <property type="entry name" value="NACHT"/>
    <property type="match status" value="1"/>
</dbReference>